<dbReference type="Proteomes" id="UP001306508">
    <property type="component" value="Unassembled WGS sequence"/>
</dbReference>
<keyword evidence="4 5" id="KW-0472">Membrane</keyword>
<dbReference type="InterPro" id="IPR009644">
    <property type="entry name" value="FKTN/MNN4/W02B3.4-1"/>
</dbReference>
<evidence type="ECO:0000256" key="2">
    <source>
        <dbReference type="ARBA" id="ARBA00022692"/>
    </source>
</evidence>
<dbReference type="PANTHER" id="PTHR15407:SF28">
    <property type="entry name" value="RIBITOL-5-PHOSPHATE TRANSFERASE FKTN"/>
    <property type="match status" value="1"/>
</dbReference>
<comment type="subcellular location">
    <subcellularLocation>
        <location evidence="1">Membrane</location>
        <topology evidence="1">Single-pass membrane protein</topology>
    </subcellularLocation>
</comment>
<evidence type="ECO:0000313" key="8">
    <source>
        <dbReference type="Proteomes" id="UP001306508"/>
    </source>
</evidence>
<evidence type="ECO:0000313" key="7">
    <source>
        <dbReference type="EMBL" id="KAK5780905.1"/>
    </source>
</evidence>
<evidence type="ECO:0000256" key="3">
    <source>
        <dbReference type="ARBA" id="ARBA00022989"/>
    </source>
</evidence>
<reference evidence="8" key="1">
    <citation type="submission" date="2023-07" db="EMBL/GenBank/DDBJ databases">
        <title>A draft genome of Kazachstania heterogenica Y-27499.</title>
        <authorList>
            <person name="Donic C."/>
            <person name="Kralova J.S."/>
            <person name="Fidel L."/>
            <person name="Ben-Dor S."/>
            <person name="Jung S."/>
        </authorList>
    </citation>
    <scope>NUCLEOTIDE SEQUENCE [LARGE SCALE GENOMIC DNA]</scope>
    <source>
        <strain evidence="8">Y27499</strain>
    </source>
</reference>
<keyword evidence="3 5" id="KW-1133">Transmembrane helix</keyword>
<dbReference type="GO" id="GO:0009100">
    <property type="term" value="P:glycoprotein metabolic process"/>
    <property type="evidence" value="ECO:0007669"/>
    <property type="project" value="UniProtKB-ARBA"/>
</dbReference>
<dbReference type="GO" id="GO:0016020">
    <property type="term" value="C:membrane"/>
    <property type="evidence" value="ECO:0007669"/>
    <property type="project" value="UniProtKB-SubCell"/>
</dbReference>
<organism evidence="7 8">
    <name type="scientific">Arxiozyma heterogenica</name>
    <dbReference type="NCBI Taxonomy" id="278026"/>
    <lineage>
        <taxon>Eukaryota</taxon>
        <taxon>Fungi</taxon>
        <taxon>Dikarya</taxon>
        <taxon>Ascomycota</taxon>
        <taxon>Saccharomycotina</taxon>
        <taxon>Saccharomycetes</taxon>
        <taxon>Saccharomycetales</taxon>
        <taxon>Saccharomycetaceae</taxon>
        <taxon>Arxiozyma</taxon>
    </lineage>
</organism>
<keyword evidence="2 5" id="KW-0812">Transmembrane</keyword>
<keyword evidence="8" id="KW-1185">Reference proteome</keyword>
<evidence type="ECO:0000256" key="4">
    <source>
        <dbReference type="ARBA" id="ARBA00023136"/>
    </source>
</evidence>
<dbReference type="InterPro" id="IPR007074">
    <property type="entry name" value="LicD/FKTN/FKRP_NTP_transf"/>
</dbReference>
<name>A0AAN7WIR4_9SACH</name>
<gene>
    <name evidence="7" type="ORF">RI543_002032</name>
</gene>
<protein>
    <recommendedName>
        <fullName evidence="6">LicD/FKTN/FKRP nucleotidyltransferase domain-containing protein</fullName>
    </recommendedName>
</protein>
<proteinExistence type="predicted"/>
<evidence type="ECO:0000256" key="5">
    <source>
        <dbReference type="SAM" id="Phobius"/>
    </source>
</evidence>
<dbReference type="EMBL" id="JAWIZZ010000040">
    <property type="protein sequence ID" value="KAK5780905.1"/>
    <property type="molecule type" value="Genomic_DNA"/>
</dbReference>
<comment type="caution">
    <text evidence="7">The sequence shown here is derived from an EMBL/GenBank/DDBJ whole genome shotgun (WGS) entry which is preliminary data.</text>
</comment>
<dbReference type="PANTHER" id="PTHR15407">
    <property type="entry name" value="FUKUTIN-RELATED"/>
    <property type="match status" value="1"/>
</dbReference>
<dbReference type="Pfam" id="PF04991">
    <property type="entry name" value="LicD"/>
    <property type="match status" value="1"/>
</dbReference>
<feature type="transmembrane region" description="Helical" evidence="5">
    <location>
        <begin position="35"/>
        <end position="55"/>
    </location>
</feature>
<feature type="domain" description="LicD/FKTN/FKRP nucleotidyltransferase" evidence="6">
    <location>
        <begin position="535"/>
        <end position="781"/>
    </location>
</feature>
<dbReference type="AlphaFoldDB" id="A0AAN7WIR4"/>
<sequence>MHKGKIHIGNTALNEISRMFFFLFRRLSRYHLKRFLFGIIFIQFILFIIIWSSSYKRTTEKALTQQQILDLEHQTRINPHLVDPDYEYFRNSNNNNGNDVSDDYISFLSDYFSSWYSSDGSDMDQSVADVDTVSRLYEKFRYNTKPFWFDDYTLQKNLLTIPYGPNRGQKWTCIDDIQYYNSDPRLIWSVYMDYIINNYPQHNQKNIAYNWKFPFSWYDWIDMHDLNKLISLNETRLTCEFLFEGSFYKDTLLKIENEVGETLFDNGRSKYDQDGWYVYAKQYGDNDILGKLKDYCTYLVDKPKFSTGLNITKQDPKCRPEVFQLQNRNYVYSSLKPPLSLSVTALNGKTYQFYFDQNGPRQNMIESNLLQDFIKNNLDLPSLNNTQNLLDYNDLVFNHFEKFNNFLENYNISKNFVVNVKETDSNLINLEELILDEADFEFDPIAKIKELEAIPEEEMTPHFKNYLDSLRTSITYAPEFSPKYFQESGDIQDYYGIGYHRDSRFFNVDSFLFDKQEYANRLNSMIRTFQKFTLSNGIISWLSHGTLYGYMFNGETFPWDEDFDLQLPIKHLNYLAQYFNQSIILQDPREGNGRYLIDVSSSITVRTKGNGNNNIDARFIDLDSGLYIDLTGLSVSSIFANVKVRGYMQEQLKELHLHTNNSVLQVPEDSNAKNSDYLGLMDIYQLHDYVHKNNKEFSESDRSSVDKFLREEQTTQRNINSMEKLLKPAQRYYLHKIMKLYNCRNNHISPLSYLSPMYNRMFHGVPAFVPKKYLHFLKNEYYVSEDYAYITYKSHVFFPGVMHWVNEHFVKKCSNINNWYRDTKKLSNITSIEQMEFKDMKTFVANMKFYGTDDMTTFANLYNAFDQFAYRMKELAIEFDPTLKQKEKKELLNILKNQCSEKIKSPGKDALLYVYEKRLFKKLARNFDPALIEDVKDSIDKMYLNKYWKQLLGLKNRELSLFHTNFESSSEYIVRPSNSTSKLVDMNYQGRKDMYPDKFSNCPKLFSKDPN</sequence>
<evidence type="ECO:0000256" key="1">
    <source>
        <dbReference type="ARBA" id="ARBA00004167"/>
    </source>
</evidence>
<evidence type="ECO:0000259" key="6">
    <source>
        <dbReference type="Pfam" id="PF04991"/>
    </source>
</evidence>
<accession>A0AAN7WIR4</accession>